<reference evidence="2 3" key="1">
    <citation type="submission" date="2021-05" db="EMBL/GenBank/DDBJ databases">
        <title>Pangenome of Leuconostoc gelidum warrants species status for Leuconostoc gelidum subsp. gasicomitatum.</title>
        <authorList>
            <person name="Johansson P."/>
            <person name="Sade E."/>
            <person name="Hultman J."/>
            <person name="Auvinen P."/>
            <person name="Bjorkroth J."/>
        </authorList>
    </citation>
    <scope>NUCLEOTIDE SEQUENCE</scope>
    <source>
        <strain evidence="1 3">AMKR21</strain>
        <strain evidence="2">C220d</strain>
    </source>
</reference>
<dbReference type="EMBL" id="JAHBFV010000011">
    <property type="protein sequence ID" value="MBZ6015635.1"/>
    <property type="molecule type" value="Genomic_DNA"/>
</dbReference>
<evidence type="ECO:0000313" key="4">
    <source>
        <dbReference type="Proteomes" id="UP000727071"/>
    </source>
</evidence>
<protein>
    <submittedName>
        <fullName evidence="2">Phosphate acetyltransferase</fullName>
    </submittedName>
</protein>
<sequence>MTKKELFNLMTTYNSRSASLKFYDMADRYILTIGDHHFDLNDHTAENLIVDLKDNTFATITDHNGHKSAKITK</sequence>
<comment type="caution">
    <text evidence="2">The sequence shown here is derived from an EMBL/GenBank/DDBJ whole genome shotgun (WGS) entry which is preliminary data.</text>
</comment>
<dbReference type="EMBL" id="JAHBFX010000009">
    <property type="protein sequence ID" value="MBZ6000465.1"/>
    <property type="molecule type" value="Genomic_DNA"/>
</dbReference>
<dbReference type="RefSeq" id="WP_224144910.1">
    <property type="nucleotide sequence ID" value="NZ_JAHBFO010000003.1"/>
</dbReference>
<evidence type="ECO:0000313" key="1">
    <source>
        <dbReference type="EMBL" id="MBZ6000465.1"/>
    </source>
</evidence>
<evidence type="ECO:0000313" key="2">
    <source>
        <dbReference type="EMBL" id="MBZ6015635.1"/>
    </source>
</evidence>
<organism evidence="2 4">
    <name type="scientific">Leuconostoc gelidum subsp. gelidum</name>
    <dbReference type="NCBI Taxonomy" id="1607839"/>
    <lineage>
        <taxon>Bacteria</taxon>
        <taxon>Bacillati</taxon>
        <taxon>Bacillota</taxon>
        <taxon>Bacilli</taxon>
        <taxon>Lactobacillales</taxon>
        <taxon>Lactobacillaceae</taxon>
        <taxon>Leuconostoc</taxon>
        <taxon>Leuconostoc gelidum group</taxon>
    </lineage>
</organism>
<keyword evidence="3" id="KW-1185">Reference proteome</keyword>
<evidence type="ECO:0000313" key="3">
    <source>
        <dbReference type="Proteomes" id="UP000705994"/>
    </source>
</evidence>
<gene>
    <name evidence="2" type="ORF">KII88_03690</name>
    <name evidence="1" type="ORF">KIJ07_08650</name>
</gene>
<dbReference type="Proteomes" id="UP000705994">
    <property type="component" value="Unassembled WGS sequence"/>
</dbReference>
<name>A0AB35FYI4_LEUGE</name>
<dbReference type="Proteomes" id="UP000727071">
    <property type="component" value="Unassembled WGS sequence"/>
</dbReference>
<proteinExistence type="predicted"/>
<dbReference type="AlphaFoldDB" id="A0AB35FYI4"/>
<accession>A0AB35FYI4</accession>